<protein>
    <submittedName>
        <fullName evidence="1">Uncharacterized protein</fullName>
    </submittedName>
</protein>
<evidence type="ECO:0000313" key="1">
    <source>
        <dbReference type="EMBL" id="MPN51744.1"/>
    </source>
</evidence>
<dbReference type="EMBL" id="VSSQ01117159">
    <property type="protein sequence ID" value="MPN51744.1"/>
    <property type="molecule type" value="Genomic_DNA"/>
</dbReference>
<name>A0A645ITM3_9ZZZZ</name>
<sequence length="66" mass="6873">MVCADQLDGLAQDLATEVVNRHLHGDRTVLALHVGVQAGHIGDETDLHLFLGLGQGAGQTGHGQHA</sequence>
<accession>A0A645ITM3</accession>
<proteinExistence type="predicted"/>
<organism evidence="1">
    <name type="scientific">bioreactor metagenome</name>
    <dbReference type="NCBI Taxonomy" id="1076179"/>
    <lineage>
        <taxon>unclassified sequences</taxon>
        <taxon>metagenomes</taxon>
        <taxon>ecological metagenomes</taxon>
    </lineage>
</organism>
<gene>
    <name evidence="1" type="ORF">SDC9_199393</name>
</gene>
<reference evidence="1" key="1">
    <citation type="submission" date="2019-08" db="EMBL/GenBank/DDBJ databases">
        <authorList>
            <person name="Kucharzyk K."/>
            <person name="Murdoch R.W."/>
            <person name="Higgins S."/>
            <person name="Loffler F."/>
        </authorList>
    </citation>
    <scope>NUCLEOTIDE SEQUENCE</scope>
</reference>
<comment type="caution">
    <text evidence="1">The sequence shown here is derived from an EMBL/GenBank/DDBJ whole genome shotgun (WGS) entry which is preliminary data.</text>
</comment>
<dbReference type="AlphaFoldDB" id="A0A645ITM3"/>